<evidence type="ECO:0000313" key="13">
    <source>
        <dbReference type="Proteomes" id="UP000053317"/>
    </source>
</evidence>
<dbReference type="SUPFAM" id="SSF46946">
    <property type="entry name" value="S13-like H2TH domain"/>
    <property type="match status" value="1"/>
</dbReference>
<dbReference type="AlphaFoldDB" id="A0A0G2H1A0"/>
<dbReference type="PANTHER" id="PTHR22993:SF9">
    <property type="entry name" value="FORMAMIDOPYRIMIDINE-DNA GLYCOSYLASE"/>
    <property type="match status" value="1"/>
</dbReference>
<accession>A0A0G2H1A0</accession>
<name>A0A0G2H1A0_PHACM</name>
<evidence type="ECO:0000256" key="5">
    <source>
        <dbReference type="ARBA" id="ARBA00023125"/>
    </source>
</evidence>
<dbReference type="Gene3D" id="1.10.8.50">
    <property type="match status" value="1"/>
</dbReference>
<evidence type="ECO:0000256" key="1">
    <source>
        <dbReference type="ARBA" id="ARBA00001668"/>
    </source>
</evidence>
<dbReference type="Pfam" id="PF01149">
    <property type="entry name" value="Fapy_DNA_glyco"/>
    <property type="match status" value="1"/>
</dbReference>
<protein>
    <submittedName>
        <fullName evidence="12">Putative formamidopyrimidine-dna glycosylase</fullName>
    </submittedName>
</protein>
<organism evidence="12 13">
    <name type="scientific">Phaeomoniella chlamydospora</name>
    <name type="common">Phaeoacremonium chlamydosporum</name>
    <dbReference type="NCBI Taxonomy" id="158046"/>
    <lineage>
        <taxon>Eukaryota</taxon>
        <taxon>Fungi</taxon>
        <taxon>Dikarya</taxon>
        <taxon>Ascomycota</taxon>
        <taxon>Pezizomycotina</taxon>
        <taxon>Eurotiomycetes</taxon>
        <taxon>Chaetothyriomycetidae</taxon>
        <taxon>Phaeomoniellales</taxon>
        <taxon>Phaeomoniellaceae</taxon>
        <taxon>Phaeomoniella</taxon>
    </lineage>
</organism>
<dbReference type="SMART" id="SM00898">
    <property type="entry name" value="Fapy_DNA_glyco"/>
    <property type="match status" value="1"/>
</dbReference>
<proteinExistence type="inferred from homology"/>
<feature type="region of interest" description="Disordered" evidence="10">
    <location>
        <begin position="289"/>
        <end position="403"/>
    </location>
</feature>
<keyword evidence="3" id="KW-0227">DNA damage</keyword>
<reference evidence="12 13" key="1">
    <citation type="submission" date="2015-05" db="EMBL/GenBank/DDBJ databases">
        <title>Distinctive expansion of gene families associated with plant cell wall degradation and secondary metabolism in the genomes of grapevine trunk pathogens.</title>
        <authorList>
            <person name="Lawrence D.P."/>
            <person name="Travadon R."/>
            <person name="Rolshausen P.E."/>
            <person name="Baumgartner K."/>
        </authorList>
    </citation>
    <scope>NUCLEOTIDE SEQUENCE [LARGE SCALE GENOMIC DNA]</scope>
    <source>
        <strain evidence="12">UCRPC4</strain>
    </source>
</reference>
<dbReference type="OrthoDB" id="444592at2759"/>
<feature type="compositionally biased region" description="Basic and acidic residues" evidence="10">
    <location>
        <begin position="351"/>
        <end position="364"/>
    </location>
</feature>
<dbReference type="GO" id="GO:0016829">
    <property type="term" value="F:lyase activity"/>
    <property type="evidence" value="ECO:0007669"/>
    <property type="project" value="UniProtKB-KW"/>
</dbReference>
<evidence type="ECO:0000256" key="8">
    <source>
        <dbReference type="ARBA" id="ARBA00023268"/>
    </source>
</evidence>
<dbReference type="GO" id="GO:0003684">
    <property type="term" value="F:damaged DNA binding"/>
    <property type="evidence" value="ECO:0007669"/>
    <property type="project" value="InterPro"/>
</dbReference>
<dbReference type="EMBL" id="LCWF01000005">
    <property type="protein sequence ID" value="KKY29113.1"/>
    <property type="molecule type" value="Genomic_DNA"/>
</dbReference>
<dbReference type="SUPFAM" id="SSF81624">
    <property type="entry name" value="N-terminal domain of MutM-like DNA repair proteins"/>
    <property type="match status" value="1"/>
</dbReference>
<keyword evidence="8" id="KW-0511">Multifunctional enzyme</keyword>
<dbReference type="GO" id="GO:0005634">
    <property type="term" value="C:nucleus"/>
    <property type="evidence" value="ECO:0007669"/>
    <property type="project" value="TreeGrafter"/>
</dbReference>
<dbReference type="FunFam" id="3.20.190.10:FF:000004">
    <property type="entry name" value="Putative Formamidopyrimidine-DNA glycosylase"/>
    <property type="match status" value="1"/>
</dbReference>
<dbReference type="InterPro" id="IPR015886">
    <property type="entry name" value="H2TH_FPG"/>
</dbReference>
<dbReference type="GO" id="GO:0008270">
    <property type="term" value="F:zinc ion binding"/>
    <property type="evidence" value="ECO:0007669"/>
    <property type="project" value="InterPro"/>
</dbReference>
<dbReference type="InterPro" id="IPR035937">
    <property type="entry name" value="FPG_N"/>
</dbReference>
<dbReference type="FunFam" id="1.10.8.50:FF:000009">
    <property type="entry name" value="Formamidopyrimidine-DNA glycosylase"/>
    <property type="match status" value="1"/>
</dbReference>
<gene>
    <name evidence="12" type="ORF">UCRPC4_g00145</name>
</gene>
<evidence type="ECO:0000259" key="11">
    <source>
        <dbReference type="PROSITE" id="PS51068"/>
    </source>
</evidence>
<comment type="catalytic activity">
    <reaction evidence="1">
        <text>Hydrolysis of DNA containing ring-opened 7-methylguanine residues, releasing 2,6-diamino-4-hydroxy-5-(N-methyl)formamidopyrimidine.</text>
        <dbReference type="EC" id="3.2.2.23"/>
    </reaction>
</comment>
<evidence type="ECO:0000313" key="12">
    <source>
        <dbReference type="EMBL" id="KKY29113.1"/>
    </source>
</evidence>
<keyword evidence="4" id="KW-0378">Hydrolase</keyword>
<dbReference type="GO" id="GO:0008534">
    <property type="term" value="F:oxidized purine nucleobase lesion DNA N-glycosylase activity"/>
    <property type="evidence" value="ECO:0007669"/>
    <property type="project" value="UniProtKB-EC"/>
</dbReference>
<dbReference type="Gene3D" id="3.20.190.10">
    <property type="entry name" value="MutM-like, N-terminal"/>
    <property type="match status" value="1"/>
</dbReference>
<evidence type="ECO:0000256" key="2">
    <source>
        <dbReference type="ARBA" id="ARBA00009409"/>
    </source>
</evidence>
<dbReference type="InterPro" id="IPR012319">
    <property type="entry name" value="FPG_cat"/>
</dbReference>
<keyword evidence="13" id="KW-1185">Reference proteome</keyword>
<comment type="caution">
    <text evidence="12">The sequence shown here is derived from an EMBL/GenBank/DDBJ whole genome shotgun (WGS) entry which is preliminary data.</text>
</comment>
<keyword evidence="6" id="KW-0234">DNA repair</keyword>
<dbReference type="SMART" id="SM01232">
    <property type="entry name" value="H2TH"/>
    <property type="match status" value="1"/>
</dbReference>
<evidence type="ECO:0000256" key="9">
    <source>
        <dbReference type="ARBA" id="ARBA00023295"/>
    </source>
</evidence>
<feature type="domain" description="Formamidopyrimidine-DNA glycosylase catalytic" evidence="11">
    <location>
        <begin position="2"/>
        <end position="133"/>
    </location>
</feature>
<evidence type="ECO:0000256" key="7">
    <source>
        <dbReference type="ARBA" id="ARBA00023239"/>
    </source>
</evidence>
<dbReference type="PROSITE" id="PS51068">
    <property type="entry name" value="FPG_CAT"/>
    <property type="match status" value="1"/>
</dbReference>
<dbReference type="CDD" id="cd08972">
    <property type="entry name" value="PF_Nei_N"/>
    <property type="match status" value="1"/>
</dbReference>
<evidence type="ECO:0000256" key="10">
    <source>
        <dbReference type="SAM" id="MobiDB-lite"/>
    </source>
</evidence>
<evidence type="ECO:0000256" key="3">
    <source>
        <dbReference type="ARBA" id="ARBA00022763"/>
    </source>
</evidence>
<dbReference type="InterPro" id="IPR010979">
    <property type="entry name" value="Ribosomal_uS13-like_H2TH"/>
</dbReference>
<dbReference type="GO" id="GO:0003906">
    <property type="term" value="F:DNA-(apurinic or apyrimidinic site) endonuclease activity"/>
    <property type="evidence" value="ECO:0007669"/>
    <property type="project" value="InterPro"/>
</dbReference>
<dbReference type="PANTHER" id="PTHR22993">
    <property type="entry name" value="FORMAMIDOPYRIMIDINE-DNA GLYCOSYLASE"/>
    <property type="match status" value="1"/>
</dbReference>
<dbReference type="GO" id="GO:0006284">
    <property type="term" value="P:base-excision repair"/>
    <property type="evidence" value="ECO:0007669"/>
    <property type="project" value="InterPro"/>
</dbReference>
<reference evidence="12 13" key="2">
    <citation type="submission" date="2015-05" db="EMBL/GenBank/DDBJ databases">
        <authorList>
            <person name="Morales-Cruz A."/>
            <person name="Amrine K.C."/>
            <person name="Cantu D."/>
        </authorList>
    </citation>
    <scope>NUCLEOTIDE SEQUENCE [LARGE SCALE GENOMIC DNA]</scope>
    <source>
        <strain evidence="12">UCRPC4</strain>
    </source>
</reference>
<keyword evidence="5" id="KW-0238">DNA-binding</keyword>
<keyword evidence="9" id="KW-0326">Glycosidase</keyword>
<feature type="compositionally biased region" description="Basic and acidic residues" evidence="10">
    <location>
        <begin position="372"/>
        <end position="387"/>
    </location>
</feature>
<feature type="compositionally biased region" description="Basic residues" evidence="10">
    <location>
        <begin position="393"/>
        <end position="403"/>
    </location>
</feature>
<evidence type="ECO:0000256" key="6">
    <source>
        <dbReference type="ARBA" id="ARBA00023204"/>
    </source>
</evidence>
<comment type="similarity">
    <text evidence="2">Belongs to the FPG family.</text>
</comment>
<evidence type="ECO:0000256" key="4">
    <source>
        <dbReference type="ARBA" id="ARBA00022801"/>
    </source>
</evidence>
<dbReference type="Pfam" id="PF06831">
    <property type="entry name" value="H2TH"/>
    <property type="match status" value="1"/>
</dbReference>
<sequence>MPEIAEVARIVHFIRKHLVGKTLNKVSASHDDIVFGKVGTSAAEFEKAMTGKKVVDAGQQGKYFWMIMDSPPHPVMHFGMAGWLKMKSEHTYYYKSGKSEAEEEWPPKYWKFLLETKEEPTVDAAFVDFRRLSRIRLVDCDGKQIRKNTPLKENGPDPVQDPDIVTEEWLVKKCRSKKVPIKALLLDQANISGIGNWVGDEIMYNAKIHPEQYSNTLTDDQLKQLHESIHYICKTSCDLLGDSDRFPEGWLFKHRWGKGKKDSLKTLPNGEKIVFLTVGGRTSAVIPSVQKKTGPVAKEIDEADSDEGGKKSKGKSSSTAESKKRKINKEDEEEKNINDNAKLKATKLKRNKTEVNDISEEKKAGRGTNKAPESKEKKPLKSEKVKQTESATGRRRSGRLGQN</sequence>
<keyword evidence="7" id="KW-0456">Lyase</keyword>
<dbReference type="Proteomes" id="UP000053317">
    <property type="component" value="Unassembled WGS sequence"/>
</dbReference>